<keyword evidence="1" id="KW-0732">Signal</keyword>
<keyword evidence="3" id="KW-1185">Reference proteome</keyword>
<dbReference type="EMBL" id="JBHMFE010000020">
    <property type="protein sequence ID" value="MFB9110042.1"/>
    <property type="molecule type" value="Genomic_DNA"/>
</dbReference>
<feature type="chain" id="PRO_5045179347" evidence="1">
    <location>
        <begin position="22"/>
        <end position="366"/>
    </location>
</feature>
<feature type="signal peptide" evidence="1">
    <location>
        <begin position="1"/>
        <end position="21"/>
    </location>
</feature>
<comment type="caution">
    <text evidence="2">The sequence shown here is derived from an EMBL/GenBank/DDBJ whole genome shotgun (WGS) entry which is preliminary data.</text>
</comment>
<gene>
    <name evidence="2" type="ORF">ACFFVK_15760</name>
</gene>
<dbReference type="RefSeq" id="WP_278009858.1">
    <property type="nucleotide sequence ID" value="NZ_CP121112.1"/>
</dbReference>
<sequence>MKKHILLVILLIFSSSVKTIANNMTTIDPFEGFKIMSLPRENVPIGALWNLSLGPIGTGVGPEFLQNSKSFSSFNQITDKNFSDSINLGLQNYMTLNGRYSANNKSQFKVEDVSIVTLNSTDVLKNSIGQYIVYEAIKISKISVIIEKNKDLEIKASLLKLFKNLDITNETEVKNEKKLEMTGVDLYIAYRIVKVEKAKSYKEKLKFTSEGYSGNGFVKLSSSYSSETDNVVVQMCPCSIQKCMGMASQNNNDNNYGQLLSKCAVEKGYDFTVIFKNRINVKTGTPEEFKFKVFSGAEIRNINMPLYSISTSEGLEVSYLNLDNIIFAPISGTLIYMLIDRNYRKANIFTTKVKFTNFVPDSAAGW</sequence>
<protein>
    <submittedName>
        <fullName evidence="2">Uncharacterized protein</fullName>
    </submittedName>
</protein>
<dbReference type="Proteomes" id="UP001589562">
    <property type="component" value="Unassembled WGS sequence"/>
</dbReference>
<reference evidence="2 3" key="1">
    <citation type="submission" date="2024-09" db="EMBL/GenBank/DDBJ databases">
        <authorList>
            <person name="Sun Q."/>
            <person name="Mori K."/>
        </authorList>
    </citation>
    <scope>NUCLEOTIDE SEQUENCE [LARGE SCALE GENOMIC DNA]</scope>
    <source>
        <strain evidence="2 3">CECT 8365</strain>
    </source>
</reference>
<evidence type="ECO:0000313" key="2">
    <source>
        <dbReference type="EMBL" id="MFB9110042.1"/>
    </source>
</evidence>
<evidence type="ECO:0000256" key="1">
    <source>
        <dbReference type="SAM" id="SignalP"/>
    </source>
</evidence>
<proteinExistence type="predicted"/>
<accession>A0ABV5HDR9</accession>
<name>A0ABV5HDR9_9FLAO</name>
<organism evidence="2 3">
    <name type="scientific">Flavobacterium gyeonganense</name>
    <dbReference type="NCBI Taxonomy" id="1310418"/>
    <lineage>
        <taxon>Bacteria</taxon>
        <taxon>Pseudomonadati</taxon>
        <taxon>Bacteroidota</taxon>
        <taxon>Flavobacteriia</taxon>
        <taxon>Flavobacteriales</taxon>
        <taxon>Flavobacteriaceae</taxon>
        <taxon>Flavobacterium</taxon>
    </lineage>
</organism>
<evidence type="ECO:0000313" key="3">
    <source>
        <dbReference type="Proteomes" id="UP001589562"/>
    </source>
</evidence>